<sequence>MAWRCDGASECPDGSDEENCPPMARYKIMKCKKGSFVCSDDKSCIPAIWKCDGVKDCSGGSDEDPHICGNG</sequence>
<evidence type="ECO:0000256" key="4">
    <source>
        <dbReference type="ARBA" id="ARBA00022729"/>
    </source>
</evidence>
<evidence type="ECO:0000256" key="7">
    <source>
        <dbReference type="ARBA" id="ARBA00023136"/>
    </source>
</evidence>
<evidence type="ECO:0000256" key="2">
    <source>
        <dbReference type="ARBA" id="ARBA00004308"/>
    </source>
</evidence>
<evidence type="ECO:0000313" key="11">
    <source>
        <dbReference type="EMBL" id="CAB4011476.1"/>
    </source>
</evidence>
<dbReference type="InterPro" id="IPR036055">
    <property type="entry name" value="LDL_receptor-like_sf"/>
</dbReference>
<dbReference type="AlphaFoldDB" id="A0A6S7I1A4"/>
<dbReference type="PANTHER" id="PTHR24270">
    <property type="entry name" value="LOW-DENSITY LIPOPROTEIN RECEPTOR-RELATED"/>
    <property type="match status" value="1"/>
</dbReference>
<keyword evidence="5" id="KW-0677">Repeat</keyword>
<keyword evidence="3" id="KW-0812">Transmembrane</keyword>
<dbReference type="GO" id="GO:0012505">
    <property type="term" value="C:endomembrane system"/>
    <property type="evidence" value="ECO:0007669"/>
    <property type="project" value="UniProtKB-SubCell"/>
</dbReference>
<dbReference type="EMBL" id="CACRXK020007163">
    <property type="protein sequence ID" value="CAB4011476.1"/>
    <property type="molecule type" value="Genomic_DNA"/>
</dbReference>
<protein>
    <submittedName>
        <fullName evidence="11">Very low-density lipo receptor</fullName>
    </submittedName>
</protein>
<keyword evidence="9" id="KW-0325">Glycoprotein</keyword>
<dbReference type="Gene3D" id="4.10.400.10">
    <property type="entry name" value="Low-density Lipoprotein Receptor"/>
    <property type="match status" value="1"/>
</dbReference>
<dbReference type="SMART" id="SM00192">
    <property type="entry name" value="LDLa"/>
    <property type="match status" value="2"/>
</dbReference>
<dbReference type="PROSITE" id="PS01209">
    <property type="entry name" value="LDLRA_1"/>
    <property type="match status" value="1"/>
</dbReference>
<accession>A0A6S7I1A4</accession>
<keyword evidence="8" id="KW-1015">Disulfide bond</keyword>
<dbReference type="InterPro" id="IPR002172">
    <property type="entry name" value="LDrepeatLR_classA_rpt"/>
</dbReference>
<evidence type="ECO:0000256" key="1">
    <source>
        <dbReference type="ARBA" id="ARBA00004167"/>
    </source>
</evidence>
<evidence type="ECO:0000313" key="12">
    <source>
        <dbReference type="Proteomes" id="UP001152795"/>
    </source>
</evidence>
<keyword evidence="12" id="KW-1185">Reference proteome</keyword>
<gene>
    <name evidence="11" type="ORF">PACLA_8A019688</name>
</gene>
<dbReference type="CDD" id="cd00112">
    <property type="entry name" value="LDLa"/>
    <property type="match status" value="1"/>
</dbReference>
<evidence type="ECO:0000256" key="10">
    <source>
        <dbReference type="PROSITE-ProRule" id="PRU00124"/>
    </source>
</evidence>
<dbReference type="GO" id="GO:0016020">
    <property type="term" value="C:membrane"/>
    <property type="evidence" value="ECO:0007669"/>
    <property type="project" value="UniProtKB-SubCell"/>
</dbReference>
<dbReference type="InterPro" id="IPR050685">
    <property type="entry name" value="LDLR"/>
</dbReference>
<keyword evidence="7" id="KW-0472">Membrane</keyword>
<evidence type="ECO:0000256" key="3">
    <source>
        <dbReference type="ARBA" id="ARBA00022692"/>
    </source>
</evidence>
<proteinExistence type="predicted"/>
<comment type="caution">
    <text evidence="11">The sequence shown here is derived from an EMBL/GenBank/DDBJ whole genome shotgun (WGS) entry which is preliminary data.</text>
</comment>
<evidence type="ECO:0000256" key="6">
    <source>
        <dbReference type="ARBA" id="ARBA00022989"/>
    </source>
</evidence>
<evidence type="ECO:0000256" key="8">
    <source>
        <dbReference type="ARBA" id="ARBA00023157"/>
    </source>
</evidence>
<dbReference type="InterPro" id="IPR023415">
    <property type="entry name" value="LDLR_class-A_CS"/>
</dbReference>
<comment type="caution">
    <text evidence="10">Lacks conserved residue(s) required for the propagation of feature annotation.</text>
</comment>
<keyword evidence="6" id="KW-1133">Transmembrane helix</keyword>
<keyword evidence="4" id="KW-0732">Signal</keyword>
<dbReference type="SUPFAM" id="SSF57424">
    <property type="entry name" value="LDL receptor-like module"/>
    <property type="match status" value="2"/>
</dbReference>
<dbReference type="Gene3D" id="4.10.1220.10">
    <property type="entry name" value="EGF-type module"/>
    <property type="match status" value="1"/>
</dbReference>
<keyword evidence="11" id="KW-0675">Receptor</keyword>
<dbReference type="OrthoDB" id="5987602at2759"/>
<dbReference type="Pfam" id="PF00057">
    <property type="entry name" value="Ldl_recept_a"/>
    <property type="match status" value="2"/>
</dbReference>
<dbReference type="GO" id="GO:0016192">
    <property type="term" value="P:vesicle-mediated transport"/>
    <property type="evidence" value="ECO:0007669"/>
    <property type="project" value="UniProtKB-ARBA"/>
</dbReference>
<evidence type="ECO:0000256" key="5">
    <source>
        <dbReference type="ARBA" id="ARBA00022737"/>
    </source>
</evidence>
<comment type="subcellular location">
    <subcellularLocation>
        <location evidence="2">Endomembrane system</location>
    </subcellularLocation>
    <subcellularLocation>
        <location evidence="1">Membrane</location>
        <topology evidence="1">Single-pass membrane protein</topology>
    </subcellularLocation>
</comment>
<evidence type="ECO:0000256" key="9">
    <source>
        <dbReference type="ARBA" id="ARBA00023180"/>
    </source>
</evidence>
<reference evidence="11" key="1">
    <citation type="submission" date="2020-04" db="EMBL/GenBank/DDBJ databases">
        <authorList>
            <person name="Alioto T."/>
            <person name="Alioto T."/>
            <person name="Gomez Garrido J."/>
        </authorList>
    </citation>
    <scope>NUCLEOTIDE SEQUENCE</scope>
    <source>
        <strain evidence="11">A484AB</strain>
    </source>
</reference>
<dbReference type="FunFam" id="4.10.400.10:FF:000002">
    <property type="entry name" value="Low-density lipoprotein receptor-related protein 1"/>
    <property type="match status" value="1"/>
</dbReference>
<dbReference type="Proteomes" id="UP001152795">
    <property type="component" value="Unassembled WGS sequence"/>
</dbReference>
<dbReference type="PROSITE" id="PS50068">
    <property type="entry name" value="LDLRA_2"/>
    <property type="match status" value="1"/>
</dbReference>
<organism evidence="11 12">
    <name type="scientific">Paramuricea clavata</name>
    <name type="common">Red gorgonian</name>
    <name type="synonym">Violescent sea-whip</name>
    <dbReference type="NCBI Taxonomy" id="317549"/>
    <lineage>
        <taxon>Eukaryota</taxon>
        <taxon>Metazoa</taxon>
        <taxon>Cnidaria</taxon>
        <taxon>Anthozoa</taxon>
        <taxon>Octocorallia</taxon>
        <taxon>Malacalcyonacea</taxon>
        <taxon>Plexauridae</taxon>
        <taxon>Paramuricea</taxon>
    </lineage>
</organism>
<name>A0A6S7I1A4_PARCT</name>